<organism evidence="2 3">
    <name type="scientific">Flectobacillus longus</name>
    <dbReference type="NCBI Taxonomy" id="2984207"/>
    <lineage>
        <taxon>Bacteria</taxon>
        <taxon>Pseudomonadati</taxon>
        <taxon>Bacteroidota</taxon>
        <taxon>Cytophagia</taxon>
        <taxon>Cytophagales</taxon>
        <taxon>Flectobacillaceae</taxon>
        <taxon>Flectobacillus</taxon>
    </lineage>
</organism>
<dbReference type="InterPro" id="IPR024618">
    <property type="entry name" value="DUF3857"/>
</dbReference>
<name>A0ABT6YUU8_9BACT</name>
<dbReference type="EMBL" id="JASHID010000026">
    <property type="protein sequence ID" value="MDI9867222.1"/>
    <property type="molecule type" value="Genomic_DNA"/>
</dbReference>
<sequence>MMFTTRLLIALLWTSLVIPLSAQTVVWNVQGIPEKLKENAHAVIRTDENLLIVKNEGALTRKKHIVMTILDEDGLKYGHLYIDYNKLSKVTDIEGVLYDAAGNKLRKLKKEEINDIGNVTASNLFDDYRYKSVQFGYANFPFTVEFTYEVSDKKTAFYERWFPGEDAEDVSVQTSTLRIEMPANMPLRYKELNRVAPVEKSQNGTNTVYTWKVSDIPIKASEPYAPAWSQRGPGVWTAPATFEMDGYKGDFSTWQKVGEFDNLLNKGRETLPSNVISEIQTLVKNETSQEAKVKKVYEYLQQHTRYISIQLGIGGLQPFEAAVVADKGYGDCKALSFFTKALLKTVGIESHYASIKAGEATADILTDFPAQQFNHVILCVPMPKDTIWLECTSQTNPFGYLSNFTANRHTLLATPNGGVLVKTPALSAKDNQVSRKVKMELGADGSAKAKIDANFKGIFYDDVVGLIHENNQEKTTTSLLKSFYLGNAQLSKIALQENRDKIPSVQIAFDADLKKLTSPSGSRLFVTPSIFYKEDGVPSSGSEPRTMDVELFNNISYNDEIEIQLPTYQAVEALPTDVSFMSKFGTFQVKYQLQGTKLLLTRKFTRNNGKYKASDFQELIDFYKKISKADRAQMVLKL</sequence>
<dbReference type="Gene3D" id="3.10.620.30">
    <property type="match status" value="1"/>
</dbReference>
<reference evidence="2 3" key="1">
    <citation type="submission" date="2023-05" db="EMBL/GenBank/DDBJ databases">
        <title>Novel species of genus Flectobacillus isolated from stream in China.</title>
        <authorList>
            <person name="Lu H."/>
        </authorList>
    </citation>
    <scope>NUCLEOTIDE SEQUENCE [LARGE SCALE GENOMIC DNA]</scope>
    <source>
        <strain evidence="2 3">DC10W</strain>
    </source>
</reference>
<dbReference type="SUPFAM" id="SSF54001">
    <property type="entry name" value="Cysteine proteinases"/>
    <property type="match status" value="1"/>
</dbReference>
<dbReference type="Gene3D" id="2.60.120.1130">
    <property type="match status" value="1"/>
</dbReference>
<feature type="domain" description="DUF3857" evidence="1">
    <location>
        <begin position="57"/>
        <end position="217"/>
    </location>
</feature>
<dbReference type="Proteomes" id="UP001236569">
    <property type="component" value="Unassembled WGS sequence"/>
</dbReference>
<dbReference type="Gene3D" id="2.60.40.3140">
    <property type="match status" value="1"/>
</dbReference>
<evidence type="ECO:0000313" key="2">
    <source>
        <dbReference type="EMBL" id="MDI9867222.1"/>
    </source>
</evidence>
<dbReference type="InterPro" id="IPR038765">
    <property type="entry name" value="Papain-like_cys_pep_sf"/>
</dbReference>
<accession>A0ABT6YUU8</accession>
<evidence type="ECO:0000259" key="1">
    <source>
        <dbReference type="Pfam" id="PF12969"/>
    </source>
</evidence>
<dbReference type="RefSeq" id="WP_283371900.1">
    <property type="nucleotide sequence ID" value="NZ_JASHID010000026.1"/>
</dbReference>
<dbReference type="Pfam" id="PF12969">
    <property type="entry name" value="DUF3857"/>
    <property type="match status" value="1"/>
</dbReference>
<keyword evidence="3" id="KW-1185">Reference proteome</keyword>
<protein>
    <submittedName>
        <fullName evidence="2">DUF3857 domain-containing protein</fullName>
    </submittedName>
</protein>
<proteinExistence type="predicted"/>
<comment type="caution">
    <text evidence="2">The sequence shown here is derived from an EMBL/GenBank/DDBJ whole genome shotgun (WGS) entry which is preliminary data.</text>
</comment>
<gene>
    <name evidence="2" type="ORF">QM480_22970</name>
</gene>
<evidence type="ECO:0000313" key="3">
    <source>
        <dbReference type="Proteomes" id="UP001236569"/>
    </source>
</evidence>